<evidence type="ECO:0000256" key="1">
    <source>
        <dbReference type="ARBA" id="ARBA00001946"/>
    </source>
</evidence>
<dbReference type="Pfam" id="PF00293">
    <property type="entry name" value="NUDIX"/>
    <property type="match status" value="1"/>
</dbReference>
<dbReference type="PRINTS" id="PR00502">
    <property type="entry name" value="NUDIXFAMILY"/>
</dbReference>
<evidence type="ECO:0000259" key="4">
    <source>
        <dbReference type="PROSITE" id="PS51462"/>
    </source>
</evidence>
<dbReference type="PANTHER" id="PTHR43046:SF16">
    <property type="entry name" value="ADP-RIBOSE PYROPHOSPHATASE YJHB-RELATED"/>
    <property type="match status" value="1"/>
</dbReference>
<keyword evidence="6" id="KW-1185">Reference proteome</keyword>
<evidence type="ECO:0000313" key="6">
    <source>
        <dbReference type="Proteomes" id="UP000612362"/>
    </source>
</evidence>
<evidence type="ECO:0000256" key="2">
    <source>
        <dbReference type="ARBA" id="ARBA00022801"/>
    </source>
</evidence>
<dbReference type="Gene3D" id="3.90.79.10">
    <property type="entry name" value="Nucleoside Triphosphate Pyrophosphohydrolase"/>
    <property type="match status" value="1"/>
</dbReference>
<name>A0A8J3HX80_9CHLR</name>
<dbReference type="PANTHER" id="PTHR43046">
    <property type="entry name" value="GDP-MANNOSE MANNOSYL HYDROLASE"/>
    <property type="match status" value="1"/>
</dbReference>
<gene>
    <name evidence="5" type="ORF">KSX_08830</name>
</gene>
<comment type="caution">
    <text evidence="5">The sequence shown here is derived from an EMBL/GenBank/DDBJ whole genome shotgun (WGS) entry which is preliminary data.</text>
</comment>
<dbReference type="InterPro" id="IPR020476">
    <property type="entry name" value="Nudix_hydrolase"/>
</dbReference>
<accession>A0A8J3HX80</accession>
<dbReference type="GO" id="GO:0016787">
    <property type="term" value="F:hydrolase activity"/>
    <property type="evidence" value="ECO:0007669"/>
    <property type="project" value="UniProtKB-KW"/>
</dbReference>
<sequence>MTRVDYYNYSGAPQPNSLVPAASAIVTDPQGRILLHRRSDNNLWALPGGAMQLGESISEALIREVKEETGLDVQPERIIGIYTDPKHIIAFSDGEVRQQFSICFACKLLGGKLSRSAESFEVAFFTPAEIEYLSMHPSIRLRVYHFLEGRDHPFFS</sequence>
<dbReference type="InterPro" id="IPR020084">
    <property type="entry name" value="NUDIX_hydrolase_CS"/>
</dbReference>
<organism evidence="5 6">
    <name type="scientific">Ktedonospora formicarum</name>
    <dbReference type="NCBI Taxonomy" id="2778364"/>
    <lineage>
        <taxon>Bacteria</taxon>
        <taxon>Bacillati</taxon>
        <taxon>Chloroflexota</taxon>
        <taxon>Ktedonobacteria</taxon>
        <taxon>Ktedonobacterales</taxon>
        <taxon>Ktedonobacteraceae</taxon>
        <taxon>Ktedonospora</taxon>
    </lineage>
</organism>
<comment type="cofactor">
    <cofactor evidence="1">
        <name>Mg(2+)</name>
        <dbReference type="ChEBI" id="CHEBI:18420"/>
    </cofactor>
</comment>
<reference evidence="5" key="1">
    <citation type="submission" date="2020-10" db="EMBL/GenBank/DDBJ databases">
        <title>Taxonomic study of unclassified bacteria belonging to the class Ktedonobacteria.</title>
        <authorList>
            <person name="Yabe S."/>
            <person name="Wang C.M."/>
            <person name="Zheng Y."/>
            <person name="Sakai Y."/>
            <person name="Cavaletti L."/>
            <person name="Monciardini P."/>
            <person name="Donadio S."/>
        </authorList>
    </citation>
    <scope>NUCLEOTIDE SEQUENCE</scope>
    <source>
        <strain evidence="5">SOSP1-1</strain>
    </source>
</reference>
<proteinExistence type="inferred from homology"/>
<dbReference type="EMBL" id="BNJF01000001">
    <property type="protein sequence ID" value="GHO42720.1"/>
    <property type="molecule type" value="Genomic_DNA"/>
</dbReference>
<dbReference type="Proteomes" id="UP000612362">
    <property type="component" value="Unassembled WGS sequence"/>
</dbReference>
<protein>
    <submittedName>
        <fullName evidence="5">Putative MutT/NUDIX-like protein</fullName>
    </submittedName>
</protein>
<feature type="domain" description="Nudix hydrolase" evidence="4">
    <location>
        <begin position="17"/>
        <end position="147"/>
    </location>
</feature>
<dbReference type="RefSeq" id="WP_220192230.1">
    <property type="nucleotide sequence ID" value="NZ_BNJF01000001.1"/>
</dbReference>
<comment type="similarity">
    <text evidence="3">Belongs to the Nudix hydrolase family.</text>
</comment>
<evidence type="ECO:0000256" key="3">
    <source>
        <dbReference type="RuleBase" id="RU003476"/>
    </source>
</evidence>
<dbReference type="PROSITE" id="PS51462">
    <property type="entry name" value="NUDIX"/>
    <property type="match status" value="1"/>
</dbReference>
<keyword evidence="2 3" id="KW-0378">Hydrolase</keyword>
<dbReference type="InterPro" id="IPR015797">
    <property type="entry name" value="NUDIX_hydrolase-like_dom_sf"/>
</dbReference>
<dbReference type="SUPFAM" id="SSF55811">
    <property type="entry name" value="Nudix"/>
    <property type="match status" value="1"/>
</dbReference>
<dbReference type="AlphaFoldDB" id="A0A8J3HX80"/>
<evidence type="ECO:0000313" key="5">
    <source>
        <dbReference type="EMBL" id="GHO42720.1"/>
    </source>
</evidence>
<dbReference type="PROSITE" id="PS00893">
    <property type="entry name" value="NUDIX_BOX"/>
    <property type="match status" value="1"/>
</dbReference>
<dbReference type="InterPro" id="IPR000086">
    <property type="entry name" value="NUDIX_hydrolase_dom"/>
</dbReference>